<dbReference type="RefSeq" id="WP_251262374.1">
    <property type="nucleotide sequence ID" value="NZ_JAMQGP010000008.1"/>
</dbReference>
<keyword evidence="4" id="KW-1003">Cell membrane</keyword>
<keyword evidence="6" id="KW-0997">Cell inner membrane</keyword>
<dbReference type="EMBL" id="JAMQGP010000008">
    <property type="protein sequence ID" value="MCM2680888.1"/>
    <property type="molecule type" value="Genomic_DNA"/>
</dbReference>
<dbReference type="Pfam" id="PF11612">
    <property type="entry name" value="T2SSJ"/>
    <property type="match status" value="1"/>
</dbReference>
<dbReference type="NCBIfam" id="TIGR01711">
    <property type="entry name" value="gspJ"/>
    <property type="match status" value="1"/>
</dbReference>
<evidence type="ECO:0000313" key="11">
    <source>
        <dbReference type="EMBL" id="MCM2680888.1"/>
    </source>
</evidence>
<evidence type="ECO:0000256" key="4">
    <source>
        <dbReference type="ARBA" id="ARBA00022475"/>
    </source>
</evidence>
<evidence type="ECO:0000256" key="5">
    <source>
        <dbReference type="ARBA" id="ARBA00022481"/>
    </source>
</evidence>
<evidence type="ECO:0000256" key="1">
    <source>
        <dbReference type="ARBA" id="ARBA00004377"/>
    </source>
</evidence>
<comment type="subcellular location">
    <subcellularLocation>
        <location evidence="1">Cell inner membrane</location>
        <topology evidence="1">Single-pass membrane protein</topology>
    </subcellularLocation>
</comment>
<evidence type="ECO:0000256" key="10">
    <source>
        <dbReference type="SAM" id="Phobius"/>
    </source>
</evidence>
<dbReference type="InterPro" id="IPR051621">
    <property type="entry name" value="T2SS_protein_J"/>
</dbReference>
<evidence type="ECO:0000256" key="7">
    <source>
        <dbReference type="ARBA" id="ARBA00022692"/>
    </source>
</evidence>
<dbReference type="InterPro" id="IPR010055">
    <property type="entry name" value="T2SS_protein-GspJ"/>
</dbReference>
<proteinExistence type="inferred from homology"/>
<protein>
    <recommendedName>
        <fullName evidence="3">Type II secretion system protein J</fullName>
    </recommendedName>
</protein>
<dbReference type="SUPFAM" id="SSF54523">
    <property type="entry name" value="Pili subunits"/>
    <property type="match status" value="1"/>
</dbReference>
<dbReference type="Gene3D" id="2.10.70.20">
    <property type="entry name" value="gspk-gspi-gspj complex like domains"/>
    <property type="match status" value="1"/>
</dbReference>
<keyword evidence="5" id="KW-0488">Methylation</keyword>
<evidence type="ECO:0000256" key="3">
    <source>
        <dbReference type="ARBA" id="ARBA00021539"/>
    </source>
</evidence>
<reference evidence="11 12" key="1">
    <citation type="journal article" date="2013" name="Antonie Van Leeuwenhoek">
        <title>Echinimonas agarilytica gen. nov., sp. nov., a new gammaproteobacterium isolated from the sea urchin Strongylocentrotus intermedius.</title>
        <authorList>
            <person name="Nedashkovskaya O.I."/>
            <person name="Stenkova A.M."/>
            <person name="Zhukova N.V."/>
            <person name="Van Trappen S."/>
            <person name="Lee J.S."/>
            <person name="Kim S.B."/>
        </authorList>
    </citation>
    <scope>NUCLEOTIDE SEQUENCE [LARGE SCALE GENOMIC DNA]</scope>
    <source>
        <strain evidence="11 12">KMM 6351</strain>
    </source>
</reference>
<dbReference type="PANTHER" id="PTHR39583">
    <property type="entry name" value="TYPE II SECRETION SYSTEM PROTEIN J-RELATED"/>
    <property type="match status" value="1"/>
</dbReference>
<evidence type="ECO:0000256" key="8">
    <source>
        <dbReference type="ARBA" id="ARBA00022989"/>
    </source>
</evidence>
<dbReference type="Proteomes" id="UP001165393">
    <property type="component" value="Unassembled WGS sequence"/>
</dbReference>
<dbReference type="PANTHER" id="PTHR39583:SF2">
    <property type="entry name" value="TYPE II SECRETION SYSTEM PROTEIN J"/>
    <property type="match status" value="1"/>
</dbReference>
<dbReference type="PROSITE" id="PS00409">
    <property type="entry name" value="PROKAR_NTER_METHYL"/>
    <property type="match status" value="1"/>
</dbReference>
<comment type="caution">
    <text evidence="11">The sequence shown here is derived from an EMBL/GenBank/DDBJ whole genome shotgun (WGS) entry which is preliminary data.</text>
</comment>
<dbReference type="AlphaFoldDB" id="A0AA42B8V0"/>
<dbReference type="NCBIfam" id="TIGR02532">
    <property type="entry name" value="IV_pilin_GFxxxE"/>
    <property type="match status" value="1"/>
</dbReference>
<keyword evidence="8 10" id="KW-1133">Transmembrane helix</keyword>
<name>A0AA42B8V0_9GAMM</name>
<evidence type="ECO:0000313" key="12">
    <source>
        <dbReference type="Proteomes" id="UP001165393"/>
    </source>
</evidence>
<accession>A0AA42B8V0</accession>
<evidence type="ECO:0000256" key="2">
    <source>
        <dbReference type="ARBA" id="ARBA00011084"/>
    </source>
</evidence>
<comment type="similarity">
    <text evidence="2">Belongs to the GSP J family.</text>
</comment>
<dbReference type="GO" id="GO:0015627">
    <property type="term" value="C:type II protein secretion system complex"/>
    <property type="evidence" value="ECO:0007669"/>
    <property type="project" value="InterPro"/>
</dbReference>
<dbReference type="GO" id="GO:0005886">
    <property type="term" value="C:plasma membrane"/>
    <property type="evidence" value="ECO:0007669"/>
    <property type="project" value="UniProtKB-SubCell"/>
</dbReference>
<gene>
    <name evidence="11" type="primary">gspJ</name>
    <name evidence="11" type="ORF">NAF29_14630</name>
</gene>
<dbReference type="InterPro" id="IPR012902">
    <property type="entry name" value="N_methyl_site"/>
</dbReference>
<sequence>MKSQGFTLLEILVAVAIFALLGVAALSTLTTVQKADQSSMRHSEKLELLQRAYWTMERDFLQVAVRQNRLDGNEPSTYIFRAEENLMESEGQGVAFTRHGWTNPFHLLPRGNVQGVVYRLREGNLERLHTLYPDVAGGTEPKIRVLLENIESVKYKFYRGTTWQNNWTVEREVPKAIEVTLESDAFGEIRWVFLMTGAKLEATQPATT</sequence>
<keyword evidence="12" id="KW-1185">Reference proteome</keyword>
<organism evidence="11 12">
    <name type="scientific">Echinimonas agarilytica</name>
    <dbReference type="NCBI Taxonomy" id="1215918"/>
    <lineage>
        <taxon>Bacteria</taxon>
        <taxon>Pseudomonadati</taxon>
        <taxon>Pseudomonadota</taxon>
        <taxon>Gammaproteobacteria</taxon>
        <taxon>Alteromonadales</taxon>
        <taxon>Echinimonadaceae</taxon>
        <taxon>Echinimonas</taxon>
    </lineage>
</organism>
<keyword evidence="7 10" id="KW-0812">Transmembrane</keyword>
<feature type="transmembrane region" description="Helical" evidence="10">
    <location>
        <begin position="6"/>
        <end position="32"/>
    </location>
</feature>
<keyword evidence="9 10" id="KW-0472">Membrane</keyword>
<evidence type="ECO:0000256" key="9">
    <source>
        <dbReference type="ARBA" id="ARBA00023136"/>
    </source>
</evidence>
<evidence type="ECO:0000256" key="6">
    <source>
        <dbReference type="ARBA" id="ARBA00022519"/>
    </source>
</evidence>
<dbReference type="GO" id="GO:0015628">
    <property type="term" value="P:protein secretion by the type II secretion system"/>
    <property type="evidence" value="ECO:0007669"/>
    <property type="project" value="InterPro"/>
</dbReference>
<dbReference type="Pfam" id="PF07963">
    <property type="entry name" value="N_methyl"/>
    <property type="match status" value="1"/>
</dbReference>
<dbReference type="InterPro" id="IPR045584">
    <property type="entry name" value="Pilin-like"/>
</dbReference>
<dbReference type="Gene3D" id="3.10.610.10">
    <property type="entry name" value="GSPII I/J protein-like"/>
    <property type="match status" value="1"/>
</dbReference>